<organism evidence="2 3">
    <name type="scientific">Agrococcus baldri</name>
    <dbReference type="NCBI Taxonomy" id="153730"/>
    <lineage>
        <taxon>Bacteria</taxon>
        <taxon>Bacillati</taxon>
        <taxon>Actinomycetota</taxon>
        <taxon>Actinomycetes</taxon>
        <taxon>Micrococcales</taxon>
        <taxon>Microbacteriaceae</taxon>
        <taxon>Agrococcus</taxon>
    </lineage>
</organism>
<dbReference type="EMBL" id="BJUU01000002">
    <property type="protein sequence ID" value="GEK79014.1"/>
    <property type="molecule type" value="Genomic_DNA"/>
</dbReference>
<name>A0AA87RDY1_9MICO</name>
<keyword evidence="3" id="KW-1185">Reference proteome</keyword>
<dbReference type="AlphaFoldDB" id="A0AA87RDY1"/>
<dbReference type="Proteomes" id="UP000321749">
    <property type="component" value="Unassembled WGS sequence"/>
</dbReference>
<keyword evidence="1" id="KW-0812">Transmembrane</keyword>
<keyword evidence="1" id="KW-1133">Transmembrane helix</keyword>
<evidence type="ECO:0000256" key="1">
    <source>
        <dbReference type="SAM" id="Phobius"/>
    </source>
</evidence>
<evidence type="ECO:0000313" key="2">
    <source>
        <dbReference type="EMBL" id="GEK79014.1"/>
    </source>
</evidence>
<protein>
    <submittedName>
        <fullName evidence="2">Uncharacterized protein</fullName>
    </submittedName>
</protein>
<keyword evidence="1" id="KW-0472">Membrane</keyword>
<comment type="caution">
    <text evidence="2">The sequence shown here is derived from an EMBL/GenBank/DDBJ whole genome shotgun (WGS) entry which is preliminary data.</text>
</comment>
<gene>
    <name evidence="2" type="ORF">ABA31_03650</name>
</gene>
<accession>A0AA87RDY1</accession>
<reference evidence="2 3" key="1">
    <citation type="submission" date="2019-07" db="EMBL/GenBank/DDBJ databases">
        <title>Whole genome shotgun sequence of Agrococcus baldri NBRC 103055.</title>
        <authorList>
            <person name="Hosoyama A."/>
            <person name="Uohara A."/>
            <person name="Ohji S."/>
            <person name="Ichikawa N."/>
        </authorList>
    </citation>
    <scope>NUCLEOTIDE SEQUENCE [LARGE SCALE GENOMIC DNA]</scope>
    <source>
        <strain evidence="2 3">NBRC 103055</strain>
    </source>
</reference>
<sequence>MPRVTRHAILLAVGALFAVLGTTVLAVLLRVQTGGGLGDEGGMRAVLLVPAAVAVVGVVLVVIGARGLVRRRERRAMPLAAVRAEPTAAGRWELDDVASGIARRLVGSPCSVHQAGERIEIRWAGDAAQERCELRDAGDGALSHTDVVESAVEVLRLHGGRTLRAGPSRRGGMRGVVHGATSGATSGGFDTVDRRAVHAAIDETLARAGWRREG</sequence>
<proteinExistence type="predicted"/>
<feature type="transmembrane region" description="Helical" evidence="1">
    <location>
        <begin position="45"/>
        <end position="69"/>
    </location>
</feature>
<evidence type="ECO:0000313" key="3">
    <source>
        <dbReference type="Proteomes" id="UP000321749"/>
    </source>
</evidence>